<comment type="caution">
    <text evidence="1">The sequence shown here is derived from an EMBL/GenBank/DDBJ whole genome shotgun (WGS) entry which is preliminary data.</text>
</comment>
<evidence type="ECO:0000313" key="2">
    <source>
        <dbReference type="Proteomes" id="UP000683360"/>
    </source>
</evidence>
<sequence length="157" mass="18320">MSGRLAFAAHSVRYPFNPPYSQIHLYNCTIKENKQGILTKHYNNPSNEKLEIFHRIKEEELRFEMVNVYDNVEEAMYIPSLTKYHDRLIPTPEEMTTPERLGVIKYKMERCKFHRNGKELLPITIMLILQIMSGSGNLMTLRSGGINMEDLTLNCPE</sequence>
<dbReference type="AlphaFoldDB" id="A0A8S3SRC3"/>
<dbReference type="EMBL" id="CAJPWZ010001797">
    <property type="protein sequence ID" value="CAG2224144.1"/>
    <property type="molecule type" value="Genomic_DNA"/>
</dbReference>
<accession>A0A8S3SRC3</accession>
<organism evidence="1 2">
    <name type="scientific">Mytilus edulis</name>
    <name type="common">Blue mussel</name>
    <dbReference type="NCBI Taxonomy" id="6550"/>
    <lineage>
        <taxon>Eukaryota</taxon>
        <taxon>Metazoa</taxon>
        <taxon>Spiralia</taxon>
        <taxon>Lophotrochozoa</taxon>
        <taxon>Mollusca</taxon>
        <taxon>Bivalvia</taxon>
        <taxon>Autobranchia</taxon>
        <taxon>Pteriomorphia</taxon>
        <taxon>Mytilida</taxon>
        <taxon>Mytiloidea</taxon>
        <taxon>Mytilidae</taxon>
        <taxon>Mytilinae</taxon>
        <taxon>Mytilus</taxon>
    </lineage>
</organism>
<evidence type="ECO:0000313" key="1">
    <source>
        <dbReference type="EMBL" id="CAG2224144.1"/>
    </source>
</evidence>
<gene>
    <name evidence="1" type="ORF">MEDL_37402</name>
</gene>
<keyword evidence="2" id="KW-1185">Reference proteome</keyword>
<name>A0A8S3SRC3_MYTED</name>
<dbReference type="Proteomes" id="UP000683360">
    <property type="component" value="Unassembled WGS sequence"/>
</dbReference>
<proteinExistence type="predicted"/>
<protein>
    <submittedName>
        <fullName evidence="1">Uncharacterized protein</fullName>
    </submittedName>
</protein>
<reference evidence="1" key="1">
    <citation type="submission" date="2021-03" db="EMBL/GenBank/DDBJ databases">
        <authorList>
            <person name="Bekaert M."/>
        </authorList>
    </citation>
    <scope>NUCLEOTIDE SEQUENCE</scope>
</reference>